<feature type="compositionally biased region" description="Low complexity" evidence="1">
    <location>
        <begin position="37"/>
        <end position="57"/>
    </location>
</feature>
<dbReference type="AlphaFoldDB" id="A0A4Y9ZK11"/>
<proteinExistence type="predicted"/>
<dbReference type="STRING" id="135208.A0A4Y9ZK11"/>
<evidence type="ECO:0000256" key="1">
    <source>
        <dbReference type="SAM" id="MobiDB-lite"/>
    </source>
</evidence>
<keyword evidence="3" id="KW-1185">Reference proteome</keyword>
<feature type="region of interest" description="Disordered" evidence="1">
    <location>
        <begin position="33"/>
        <end position="58"/>
    </location>
</feature>
<evidence type="ECO:0000313" key="2">
    <source>
        <dbReference type="EMBL" id="TFY74233.1"/>
    </source>
</evidence>
<comment type="caution">
    <text evidence="2">The sequence shown here is derived from an EMBL/GenBank/DDBJ whole genome shotgun (WGS) entry which is preliminary data.</text>
</comment>
<evidence type="ECO:0000313" key="3">
    <source>
        <dbReference type="Proteomes" id="UP000298061"/>
    </source>
</evidence>
<dbReference type="OrthoDB" id="565731at2759"/>
<sequence length="284" mass="31825">MIFFAHTVTHEASGLVRAKKSADEYDPFVAEDDELFPTSSDSPHGSSPASSVSASAEQSKKLSDSARLERFEELLEFVKTHVGRRVVRPDARQVRNSAWTHLFGLATTEEQLRRVAGLFTTWTESKRQWNDNHVEVFVRRCVELDCAKHALDVFSDRSKYGFENLTERAAQVLLKGLHTKHSLTDVTTLLVLYSLYNLPPPTATPFRAQCSPLPAQTLEAVGPLQADKREAVWAKYALAKVQKGLEKEGEDVSWLKQWRAASGHLEPSLRDQKLAAKRELQAAA</sequence>
<dbReference type="EMBL" id="SFCI01002210">
    <property type="protein sequence ID" value="TFY74233.1"/>
    <property type="molecule type" value="Genomic_DNA"/>
</dbReference>
<organism evidence="2 3">
    <name type="scientific">Hericium alpestre</name>
    <dbReference type="NCBI Taxonomy" id="135208"/>
    <lineage>
        <taxon>Eukaryota</taxon>
        <taxon>Fungi</taxon>
        <taxon>Dikarya</taxon>
        <taxon>Basidiomycota</taxon>
        <taxon>Agaricomycotina</taxon>
        <taxon>Agaricomycetes</taxon>
        <taxon>Russulales</taxon>
        <taxon>Hericiaceae</taxon>
        <taxon>Hericium</taxon>
    </lineage>
</organism>
<protein>
    <submittedName>
        <fullName evidence="2">Uncharacterized protein</fullName>
    </submittedName>
</protein>
<gene>
    <name evidence="2" type="ORF">EWM64_g9779</name>
</gene>
<name>A0A4Y9ZK11_9AGAM</name>
<dbReference type="Proteomes" id="UP000298061">
    <property type="component" value="Unassembled WGS sequence"/>
</dbReference>
<accession>A0A4Y9ZK11</accession>
<reference evidence="2 3" key="1">
    <citation type="submission" date="2019-02" db="EMBL/GenBank/DDBJ databases">
        <title>Genome sequencing of the rare red list fungi Hericium alpestre (H. flagellum).</title>
        <authorList>
            <person name="Buettner E."/>
            <person name="Kellner H."/>
        </authorList>
    </citation>
    <scope>NUCLEOTIDE SEQUENCE [LARGE SCALE GENOMIC DNA]</scope>
    <source>
        <strain evidence="2 3">DSM 108284</strain>
    </source>
</reference>